<dbReference type="Gene3D" id="3.50.50.60">
    <property type="entry name" value="FAD/NAD(P)-binding domain"/>
    <property type="match status" value="1"/>
</dbReference>
<reference evidence="4" key="1">
    <citation type="submission" date="2021-01" db="EMBL/GenBank/DDBJ databases">
        <title>Rhizobium sp. strain KVB221 16S ribosomal RNA gene Genome sequencing and assembly.</title>
        <authorList>
            <person name="Kang M."/>
        </authorList>
    </citation>
    <scope>NUCLEOTIDE SEQUENCE</scope>
    <source>
        <strain evidence="4">KVB221</strain>
    </source>
</reference>
<dbReference type="InterPro" id="IPR036188">
    <property type="entry name" value="FAD/NAD-bd_sf"/>
</dbReference>
<dbReference type="PANTHER" id="PTHR13789:SF268">
    <property type="entry name" value="5-METHYLPHENAZINE-1-CARBOXYLATE 1-MONOOXYGENASE"/>
    <property type="match status" value="1"/>
</dbReference>
<accession>A0A936YSV8</accession>
<evidence type="ECO:0000313" key="5">
    <source>
        <dbReference type="Proteomes" id="UP000633219"/>
    </source>
</evidence>
<keyword evidence="1" id="KW-0560">Oxidoreductase</keyword>
<dbReference type="GO" id="GO:0071949">
    <property type="term" value="F:FAD binding"/>
    <property type="evidence" value="ECO:0007669"/>
    <property type="project" value="InterPro"/>
</dbReference>
<dbReference type="EMBL" id="JAEQNC010000012">
    <property type="protein sequence ID" value="MBL0374252.1"/>
    <property type="molecule type" value="Genomic_DNA"/>
</dbReference>
<dbReference type="InterPro" id="IPR002938">
    <property type="entry name" value="FAD-bd"/>
</dbReference>
<dbReference type="InterPro" id="IPR050493">
    <property type="entry name" value="FAD-dep_Monooxygenase_BioMet"/>
</dbReference>
<dbReference type="RefSeq" id="WP_201662285.1">
    <property type="nucleotide sequence ID" value="NZ_JAEQNC010000012.1"/>
</dbReference>
<keyword evidence="2" id="KW-0503">Monooxygenase</keyword>
<evidence type="ECO:0000256" key="1">
    <source>
        <dbReference type="ARBA" id="ARBA00023002"/>
    </source>
</evidence>
<dbReference type="Gene3D" id="3.30.9.30">
    <property type="match status" value="1"/>
</dbReference>
<proteinExistence type="predicted"/>
<evidence type="ECO:0000313" key="4">
    <source>
        <dbReference type="EMBL" id="MBL0374252.1"/>
    </source>
</evidence>
<keyword evidence="5" id="KW-1185">Reference proteome</keyword>
<comment type="caution">
    <text evidence="4">The sequence shown here is derived from an EMBL/GenBank/DDBJ whole genome shotgun (WGS) entry which is preliminary data.</text>
</comment>
<dbReference type="SUPFAM" id="SSF54373">
    <property type="entry name" value="FAD-linked reductases, C-terminal domain"/>
    <property type="match status" value="1"/>
</dbReference>
<organism evidence="4 5">
    <name type="scientific">Rhizobium setariae</name>
    <dbReference type="NCBI Taxonomy" id="2801340"/>
    <lineage>
        <taxon>Bacteria</taxon>
        <taxon>Pseudomonadati</taxon>
        <taxon>Pseudomonadota</taxon>
        <taxon>Alphaproteobacteria</taxon>
        <taxon>Hyphomicrobiales</taxon>
        <taxon>Rhizobiaceae</taxon>
        <taxon>Rhizobium/Agrobacterium group</taxon>
        <taxon>Rhizobium</taxon>
    </lineage>
</organism>
<evidence type="ECO:0000256" key="2">
    <source>
        <dbReference type="ARBA" id="ARBA00023033"/>
    </source>
</evidence>
<dbReference type="Proteomes" id="UP000633219">
    <property type="component" value="Unassembled WGS sequence"/>
</dbReference>
<dbReference type="PANTHER" id="PTHR13789">
    <property type="entry name" value="MONOOXYGENASE"/>
    <property type="match status" value="1"/>
</dbReference>
<sequence length="412" mass="45112">MKAIIVGGGIGGITAALMLHQRGIECEVFEQAEELKELGVGITLQTHSVKQLASIGLLDAMEARAINSKHLYFYTRRGQPVWDEPRGLAAGYDIPQYFVHRGRLQGVLYTAMRERFPASAIHLDRRLVEFTQDNNGVEATFADKDGKRTTARGDLLIGADGIHSVVRSQFYPEQGAPRWSGLMLWRGAVEWPDFHDGASVMILGGVDTKFVVYPIAQASEAGRKLMNWAAIVRLAPDGSPLPSKQNWSQEGLRAQLTPLLDRFQSDVIDIKALVGATETFWEYPMCDRDPVPAWTSGRVTLLGDAAHPMYPMGANGASQAIIDARCLADTLVNSADIPAALAAYEAERLPLTSAIVISNRKGGPESVIDAVEERAPDGFDDIDKVMSREERMAIMKSYAQNAGFSKTQVARQ</sequence>
<name>A0A936YSV8_9HYPH</name>
<protein>
    <submittedName>
        <fullName evidence="4">Flavin-dependent oxidoreductase</fullName>
    </submittedName>
</protein>
<gene>
    <name evidence="4" type="ORF">JJB09_19695</name>
</gene>
<evidence type="ECO:0000259" key="3">
    <source>
        <dbReference type="Pfam" id="PF01494"/>
    </source>
</evidence>
<feature type="domain" description="FAD-binding" evidence="3">
    <location>
        <begin position="2"/>
        <end position="356"/>
    </location>
</feature>
<dbReference type="AlphaFoldDB" id="A0A936YSV8"/>
<dbReference type="GO" id="GO:0004497">
    <property type="term" value="F:monooxygenase activity"/>
    <property type="evidence" value="ECO:0007669"/>
    <property type="project" value="UniProtKB-KW"/>
</dbReference>
<dbReference type="PRINTS" id="PR00420">
    <property type="entry name" value="RNGMNOXGNASE"/>
</dbReference>
<dbReference type="Pfam" id="PF01494">
    <property type="entry name" value="FAD_binding_3"/>
    <property type="match status" value="1"/>
</dbReference>
<dbReference type="NCBIfam" id="NF005720">
    <property type="entry name" value="PRK07538.1"/>
    <property type="match status" value="1"/>
</dbReference>
<dbReference type="SUPFAM" id="SSF51905">
    <property type="entry name" value="FAD/NAD(P)-binding domain"/>
    <property type="match status" value="1"/>
</dbReference>